<dbReference type="InterPro" id="IPR050249">
    <property type="entry name" value="Pseudomonas-type_ThrB"/>
</dbReference>
<dbReference type="InterPro" id="IPR002575">
    <property type="entry name" value="Aminoglycoside_PTrfase"/>
</dbReference>
<dbReference type="GO" id="GO:0004413">
    <property type="term" value="F:homoserine kinase activity"/>
    <property type="evidence" value="ECO:0007669"/>
    <property type="project" value="UniProtKB-EC"/>
</dbReference>
<keyword evidence="3" id="KW-0808">Transferase</keyword>
<dbReference type="Proteomes" id="UP001549098">
    <property type="component" value="Unassembled WGS sequence"/>
</dbReference>
<organism evidence="3 4">
    <name type="scientific">Paenibacillus favisporus</name>
    <dbReference type="NCBI Taxonomy" id="221028"/>
    <lineage>
        <taxon>Bacteria</taxon>
        <taxon>Bacillati</taxon>
        <taxon>Bacillota</taxon>
        <taxon>Bacilli</taxon>
        <taxon>Bacillales</taxon>
        <taxon>Paenibacillaceae</taxon>
        <taxon>Paenibacillus</taxon>
    </lineage>
</organism>
<sequence length="324" mass="37823">MSESTTTIRDEILQSITDIFGIGIDDYHQIDQGYLNLKWKIETDLGSLFAKQYNKNRYPEHLVQGLEISLSHQNDLYNQGIPVPQLFQHQGQYVLRTPSQERYVLMRSCQGEILQPGTANVHQMYSLGKITGHMHKLLNSHHAKQPLHWNIRNKEEMQKHWERRWSDAVSMGCEKTLAALEIQRDIINETDIGLFSGCEQGWCHWDLFVDNILFRPNSVSAVLDFDRLNYVYPDFDISRPILSCALEKGGIRLEVVRAFVDGYRKHRPLTLDQLVRSIQLTWWKEAGWVNVEKEGDSKPIKRFREENLWVGQHWHGLRDIFGGI</sequence>
<evidence type="ECO:0000313" key="4">
    <source>
        <dbReference type="Proteomes" id="UP001549098"/>
    </source>
</evidence>
<keyword evidence="3" id="KW-0418">Kinase</keyword>
<gene>
    <name evidence="3" type="ORF">ABID47_006331</name>
</gene>
<feature type="domain" description="Aminoglycoside phosphotransferase" evidence="2">
    <location>
        <begin position="27"/>
        <end position="269"/>
    </location>
</feature>
<dbReference type="EC" id="2.7.1.39" evidence="3"/>
<dbReference type="Pfam" id="PF01636">
    <property type="entry name" value="APH"/>
    <property type="match status" value="1"/>
</dbReference>
<dbReference type="Gene3D" id="3.90.1200.10">
    <property type="match status" value="1"/>
</dbReference>
<keyword evidence="4" id="KW-1185">Reference proteome</keyword>
<evidence type="ECO:0000313" key="3">
    <source>
        <dbReference type="EMBL" id="MET3549670.1"/>
    </source>
</evidence>
<dbReference type="PANTHER" id="PTHR21064:SF6">
    <property type="entry name" value="AMINOGLYCOSIDE PHOSPHOTRANSFERASE DOMAIN-CONTAINING PROTEIN"/>
    <property type="match status" value="1"/>
</dbReference>
<protein>
    <submittedName>
        <fullName evidence="3">Homoserine kinase type II</fullName>
        <ecNumber evidence="3">2.7.1.39</ecNumber>
    </submittedName>
</protein>
<dbReference type="InterPro" id="IPR011009">
    <property type="entry name" value="Kinase-like_dom_sf"/>
</dbReference>
<dbReference type="SUPFAM" id="SSF56112">
    <property type="entry name" value="Protein kinase-like (PK-like)"/>
    <property type="match status" value="1"/>
</dbReference>
<evidence type="ECO:0000256" key="1">
    <source>
        <dbReference type="ARBA" id="ARBA00038240"/>
    </source>
</evidence>
<proteinExistence type="inferred from homology"/>
<reference evidence="3 4" key="1">
    <citation type="submission" date="2024-06" db="EMBL/GenBank/DDBJ databases">
        <title>Genomic Encyclopedia of Type Strains, Phase IV (KMG-IV): sequencing the most valuable type-strain genomes for metagenomic binning, comparative biology and taxonomic classification.</title>
        <authorList>
            <person name="Goeker M."/>
        </authorList>
    </citation>
    <scope>NUCLEOTIDE SEQUENCE [LARGE SCALE GENOMIC DNA]</scope>
    <source>
        <strain evidence="3 4">DSM 17253</strain>
    </source>
</reference>
<dbReference type="Gene3D" id="3.30.200.20">
    <property type="entry name" value="Phosphorylase Kinase, domain 1"/>
    <property type="match status" value="1"/>
</dbReference>
<comment type="similarity">
    <text evidence="1">Belongs to the pseudomonas-type ThrB family.</text>
</comment>
<comment type="caution">
    <text evidence="3">The sequence shown here is derived from an EMBL/GenBank/DDBJ whole genome shotgun (WGS) entry which is preliminary data.</text>
</comment>
<evidence type="ECO:0000259" key="2">
    <source>
        <dbReference type="Pfam" id="PF01636"/>
    </source>
</evidence>
<dbReference type="PANTHER" id="PTHR21064">
    <property type="entry name" value="AMINOGLYCOSIDE PHOSPHOTRANSFERASE DOMAIN-CONTAINING PROTEIN-RELATED"/>
    <property type="match status" value="1"/>
</dbReference>
<dbReference type="RefSeq" id="WP_354502881.1">
    <property type="nucleotide sequence ID" value="NZ_JBEPLV010000009.1"/>
</dbReference>
<accession>A0ABV2FD28</accession>
<dbReference type="EMBL" id="JBEPLV010000009">
    <property type="protein sequence ID" value="MET3549670.1"/>
    <property type="molecule type" value="Genomic_DNA"/>
</dbReference>
<name>A0ABV2FD28_9BACL</name>